<evidence type="ECO:0000313" key="22">
    <source>
        <dbReference type="Ensembl" id="ENSCPOP00000019326.2"/>
    </source>
</evidence>
<sequence length="395" mass="42103">MVSIALRVERGWPEEARGGLGPALTPAVSQERAPCLLPRLLLQLLLLLRISAGTSQSAPPEPCELDEEDIHCACNFVDPQPDWSSAFQCTAAVDVKIRAGGRSLEPFLSRVDPEADPRQYVDMIRALRVRRLTLGAARVPAPLLFGVLRALAYSRLKELTLEDIEVTGAPPPPPLGASGLGISTLRLRNVSWEAGGAWLAQLQQWLKPSLLKVLSIAQAPSLAFVCEQVLSFPALTSLDLSDNPGLGERGLVGALCPHKFPALQDLALRNAGIETLATAGVQPRTLDLSHNSLRATINAGDPKCVWPSALNSLNLSFAGLEQVPQGLPAKLNVLDLSCNRLTRAPRLDELPTVGNLSLKGNPFLLSNVAPACARSHLAVGMSGTLAVLQGVRSFA</sequence>
<evidence type="ECO:0000256" key="21">
    <source>
        <dbReference type="ARBA" id="ARBA00061996"/>
    </source>
</evidence>
<evidence type="ECO:0000256" key="5">
    <source>
        <dbReference type="ARBA" id="ARBA00020237"/>
    </source>
</evidence>
<dbReference type="GO" id="GO:0005615">
    <property type="term" value="C:extracellular space"/>
    <property type="evidence" value="ECO:0007669"/>
    <property type="project" value="Ensembl"/>
</dbReference>
<reference evidence="22" key="2">
    <citation type="submission" date="2025-08" db="UniProtKB">
        <authorList>
            <consortium name="Ensembl"/>
        </authorList>
    </citation>
    <scope>IDENTIFICATION</scope>
    <source>
        <strain evidence="22">2N</strain>
    </source>
</reference>
<comment type="subunit">
    <text evidence="21">Belongs to the lipopolysaccharide (LPS) receptor, a multi-protein complex containing at least CD14, LY96 and TLR4. Interacts with LPS-bound LPB. Interacts with LPAR1. Interacts with the TLR2:TLR6 or TLR2:TLR1 heterodimers; upon interaction with ligands such as diacylated lipopeptides and triacylated lipopeptides, respectively. Interacts with MYO18A. Interacts with FSTL1.</text>
</comment>
<dbReference type="GO" id="GO:0001530">
    <property type="term" value="F:lipopolysaccharide binding"/>
    <property type="evidence" value="ECO:0007669"/>
    <property type="project" value="Ensembl"/>
</dbReference>
<dbReference type="Bgee" id="ENSCPOG00000025223">
    <property type="expression patterns" value="Expressed in liver and 12 other cell types or tissues"/>
</dbReference>
<reference evidence="22" key="3">
    <citation type="submission" date="2025-09" db="UniProtKB">
        <authorList>
            <consortium name="Ensembl"/>
        </authorList>
    </citation>
    <scope>IDENTIFICATION</scope>
    <source>
        <strain evidence="22">2N</strain>
    </source>
</reference>
<dbReference type="InterPro" id="IPR032675">
    <property type="entry name" value="LRR_dom_sf"/>
</dbReference>
<dbReference type="InterPro" id="IPR016337">
    <property type="entry name" value="Monocyte_diff_Ag_CD14"/>
</dbReference>
<dbReference type="InterPro" id="IPR001611">
    <property type="entry name" value="Leu-rich_rpt"/>
</dbReference>
<dbReference type="GeneTree" id="ENSGT00390000005689"/>
<dbReference type="GO" id="GO:0070891">
    <property type="term" value="F:lipoteichoic acid binding"/>
    <property type="evidence" value="ECO:0007669"/>
    <property type="project" value="Ensembl"/>
</dbReference>
<keyword evidence="6" id="KW-1003">Cell membrane</keyword>
<evidence type="ECO:0000256" key="6">
    <source>
        <dbReference type="ARBA" id="ARBA00022475"/>
    </source>
</evidence>
<dbReference type="Proteomes" id="UP000005447">
    <property type="component" value="Unassembled WGS sequence"/>
</dbReference>
<dbReference type="eggNOG" id="ENOG502SNYQ">
    <property type="taxonomic scope" value="Eukaryota"/>
</dbReference>
<evidence type="ECO:0000256" key="2">
    <source>
        <dbReference type="ARBA" id="ARBA00004555"/>
    </source>
</evidence>
<dbReference type="GO" id="GO:0001875">
    <property type="term" value="F:lipopolysaccharide immune receptor activity"/>
    <property type="evidence" value="ECO:0007669"/>
    <property type="project" value="Ensembl"/>
</dbReference>
<keyword evidence="16" id="KW-1015">Disulfide bond</keyword>
<evidence type="ECO:0000256" key="20">
    <source>
        <dbReference type="ARBA" id="ARBA00031013"/>
    </source>
</evidence>
<dbReference type="GO" id="GO:0045087">
    <property type="term" value="P:innate immune response"/>
    <property type="evidence" value="ECO:0007669"/>
    <property type="project" value="UniProtKB-KW"/>
</dbReference>
<dbReference type="GO" id="GO:0071727">
    <property type="term" value="P:cellular response to triacyl bacterial lipopeptide"/>
    <property type="evidence" value="ECO:0007669"/>
    <property type="project" value="Ensembl"/>
</dbReference>
<evidence type="ECO:0000256" key="14">
    <source>
        <dbReference type="ARBA" id="ARBA00023034"/>
    </source>
</evidence>
<dbReference type="GO" id="GO:0009897">
    <property type="term" value="C:external side of plasma membrane"/>
    <property type="evidence" value="ECO:0007669"/>
    <property type="project" value="Ensembl"/>
</dbReference>
<dbReference type="GO" id="GO:0045121">
    <property type="term" value="C:membrane raft"/>
    <property type="evidence" value="ECO:0007669"/>
    <property type="project" value="UniProtKB-SubCell"/>
</dbReference>
<keyword evidence="14" id="KW-0333">Golgi apparatus</keyword>
<dbReference type="FunFam" id="3.80.10.10:FF:000244">
    <property type="entry name" value="Monocyte differentiation antigen CD14"/>
    <property type="match status" value="1"/>
</dbReference>
<dbReference type="GO" id="GO:0071223">
    <property type="term" value="P:cellular response to lipoteichoic acid"/>
    <property type="evidence" value="ECO:0007669"/>
    <property type="project" value="Ensembl"/>
</dbReference>
<evidence type="ECO:0000256" key="7">
    <source>
        <dbReference type="ARBA" id="ARBA00022525"/>
    </source>
</evidence>
<dbReference type="STRING" id="10141.ENSCPOP00000019326"/>
<dbReference type="GO" id="GO:0034142">
    <property type="term" value="P:toll-like receptor 4 signaling pathway"/>
    <property type="evidence" value="ECO:0007669"/>
    <property type="project" value="Ensembl"/>
</dbReference>
<keyword evidence="18" id="KW-0395">Inflammatory response</keyword>
<dbReference type="EMBL" id="AAKN02009896">
    <property type="status" value="NOT_ANNOTATED_CDS"/>
    <property type="molecule type" value="Genomic_DNA"/>
</dbReference>
<comment type="subcellular location">
    <subcellularLocation>
        <location evidence="3">Cell membrane</location>
        <topology evidence="3">Lipid-anchor</topology>
        <topology evidence="3">GPI-anchor</topology>
    </subcellularLocation>
    <subcellularLocation>
        <location evidence="2">Golgi apparatus</location>
    </subcellularLocation>
    <subcellularLocation>
        <location evidence="1">Membrane raft</location>
    </subcellularLocation>
    <subcellularLocation>
        <location evidence="4">Secreted</location>
    </subcellularLocation>
</comment>
<evidence type="ECO:0000256" key="9">
    <source>
        <dbReference type="ARBA" id="ARBA00022614"/>
    </source>
</evidence>
<keyword evidence="15" id="KW-0472">Membrane</keyword>
<dbReference type="GO" id="GO:0005794">
    <property type="term" value="C:Golgi apparatus"/>
    <property type="evidence" value="ECO:0007669"/>
    <property type="project" value="UniProtKB-SubCell"/>
</dbReference>
<keyword evidence="17" id="KW-0325">Glycoprotein</keyword>
<accession>H0W8M0</accession>
<dbReference type="HOGENOM" id="CLU_062152_0_0_1"/>
<dbReference type="GO" id="GO:0032760">
    <property type="term" value="P:positive regulation of tumor necrosis factor production"/>
    <property type="evidence" value="ECO:0007669"/>
    <property type="project" value="Ensembl"/>
</dbReference>
<dbReference type="PANTHER" id="PTHR10630">
    <property type="entry name" value="MONOCYTE DIFFERENTIATION ANTIGEN CD14"/>
    <property type="match status" value="1"/>
</dbReference>
<evidence type="ECO:0000256" key="18">
    <source>
        <dbReference type="ARBA" id="ARBA00023198"/>
    </source>
</evidence>
<evidence type="ECO:0000256" key="16">
    <source>
        <dbReference type="ARBA" id="ARBA00023157"/>
    </source>
</evidence>
<dbReference type="GO" id="GO:0032729">
    <property type="term" value="P:positive regulation of type II interferon production"/>
    <property type="evidence" value="ECO:0007669"/>
    <property type="project" value="Ensembl"/>
</dbReference>
<evidence type="ECO:0000256" key="4">
    <source>
        <dbReference type="ARBA" id="ARBA00004613"/>
    </source>
</evidence>
<dbReference type="AlphaFoldDB" id="H0W8M0"/>
<evidence type="ECO:0000256" key="8">
    <source>
        <dbReference type="ARBA" id="ARBA00022588"/>
    </source>
</evidence>
<dbReference type="FunCoup" id="H0W8M0">
    <property type="interactions" value="600"/>
</dbReference>
<gene>
    <name evidence="22" type="primary">CD14</name>
</gene>
<evidence type="ECO:0000256" key="15">
    <source>
        <dbReference type="ARBA" id="ARBA00023136"/>
    </source>
</evidence>
<dbReference type="OMA" id="SSSCQWP"/>
<keyword evidence="7" id="KW-0964">Secreted</keyword>
<dbReference type="GO" id="GO:0034145">
    <property type="term" value="P:positive regulation of toll-like receptor 4 signaling pathway"/>
    <property type="evidence" value="ECO:0007669"/>
    <property type="project" value="Ensembl"/>
</dbReference>
<dbReference type="GO" id="GO:0071726">
    <property type="term" value="P:cellular response to diacyl bacterial lipopeptide"/>
    <property type="evidence" value="ECO:0007669"/>
    <property type="project" value="Ensembl"/>
</dbReference>
<proteinExistence type="predicted"/>
<evidence type="ECO:0000256" key="1">
    <source>
        <dbReference type="ARBA" id="ARBA00004285"/>
    </source>
</evidence>
<keyword evidence="11" id="KW-0732">Signal</keyword>
<keyword evidence="19" id="KW-0449">Lipoprotein</keyword>
<organism evidence="22 23">
    <name type="scientific">Cavia porcellus</name>
    <name type="common">Guinea pig</name>
    <dbReference type="NCBI Taxonomy" id="10141"/>
    <lineage>
        <taxon>Eukaryota</taxon>
        <taxon>Metazoa</taxon>
        <taxon>Chordata</taxon>
        <taxon>Craniata</taxon>
        <taxon>Vertebrata</taxon>
        <taxon>Euteleostomi</taxon>
        <taxon>Mammalia</taxon>
        <taxon>Eutheria</taxon>
        <taxon>Euarchontoglires</taxon>
        <taxon>Glires</taxon>
        <taxon>Rodentia</taxon>
        <taxon>Hystricomorpha</taxon>
        <taxon>Caviidae</taxon>
        <taxon>Cavia</taxon>
    </lineage>
</organism>
<evidence type="ECO:0000313" key="23">
    <source>
        <dbReference type="Proteomes" id="UP000005447"/>
    </source>
</evidence>
<evidence type="ECO:0000256" key="3">
    <source>
        <dbReference type="ARBA" id="ARBA00004609"/>
    </source>
</evidence>
<dbReference type="GO" id="GO:0006898">
    <property type="term" value="P:receptor-mediated endocytosis"/>
    <property type="evidence" value="ECO:0007669"/>
    <property type="project" value="Ensembl"/>
</dbReference>
<evidence type="ECO:0000256" key="11">
    <source>
        <dbReference type="ARBA" id="ARBA00022729"/>
    </source>
</evidence>
<dbReference type="GO" id="GO:0140104">
    <property type="term" value="F:molecular carrier activity"/>
    <property type="evidence" value="ECO:0007669"/>
    <property type="project" value="Ensembl"/>
</dbReference>
<keyword evidence="23" id="KW-1185">Reference proteome</keyword>
<dbReference type="GO" id="GO:0045807">
    <property type="term" value="P:positive regulation of endocytosis"/>
    <property type="evidence" value="ECO:0007669"/>
    <property type="project" value="Ensembl"/>
</dbReference>
<dbReference type="Gene3D" id="3.80.10.10">
    <property type="entry name" value="Ribonuclease Inhibitor"/>
    <property type="match status" value="1"/>
</dbReference>
<dbReference type="GO" id="GO:0046696">
    <property type="term" value="C:lipopolysaccharide receptor complex"/>
    <property type="evidence" value="ECO:0007669"/>
    <property type="project" value="Ensembl"/>
</dbReference>
<evidence type="ECO:0000256" key="12">
    <source>
        <dbReference type="ARBA" id="ARBA00022737"/>
    </source>
</evidence>
<keyword evidence="8" id="KW-0399">Innate immunity</keyword>
<keyword evidence="12" id="KW-0677">Repeat</keyword>
<dbReference type="Ensembl" id="ENSCPOT00000024425.2">
    <property type="protein sequence ID" value="ENSCPOP00000019326.2"/>
    <property type="gene ID" value="ENSCPOG00000025223.2"/>
</dbReference>
<evidence type="ECO:0000256" key="19">
    <source>
        <dbReference type="ARBA" id="ARBA00023288"/>
    </source>
</evidence>
<evidence type="ECO:0000256" key="10">
    <source>
        <dbReference type="ARBA" id="ARBA00022622"/>
    </source>
</evidence>
<dbReference type="GO" id="GO:0032757">
    <property type="term" value="P:positive regulation of interleukin-8 production"/>
    <property type="evidence" value="ECO:0007669"/>
    <property type="project" value="Ensembl"/>
</dbReference>
<protein>
    <recommendedName>
        <fullName evidence="5">Monocyte differentiation antigen CD14</fullName>
    </recommendedName>
    <alternativeName>
        <fullName evidence="20">Myeloid cell-specific leucine-rich glycoprotein</fullName>
    </alternativeName>
</protein>
<evidence type="ECO:0000256" key="17">
    <source>
        <dbReference type="ARBA" id="ARBA00023180"/>
    </source>
</evidence>
<keyword evidence="9" id="KW-0433">Leucine-rich repeat</keyword>
<dbReference type="GO" id="GO:0031666">
    <property type="term" value="P:positive regulation of lipopolysaccharide-mediated signaling pathway"/>
    <property type="evidence" value="ECO:0007669"/>
    <property type="project" value="Ensembl"/>
</dbReference>
<dbReference type="GO" id="GO:0032481">
    <property type="term" value="P:positive regulation of type I interferon production"/>
    <property type="evidence" value="ECO:0007669"/>
    <property type="project" value="Ensembl"/>
</dbReference>
<keyword evidence="10" id="KW-0336">GPI-anchor</keyword>
<evidence type="ECO:0000256" key="13">
    <source>
        <dbReference type="ARBA" id="ARBA00022859"/>
    </source>
</evidence>
<keyword evidence="13" id="KW-0391">Immunity</keyword>
<dbReference type="SUPFAM" id="SSF52058">
    <property type="entry name" value="L domain-like"/>
    <property type="match status" value="1"/>
</dbReference>
<dbReference type="GO" id="GO:0006954">
    <property type="term" value="P:inflammatory response"/>
    <property type="evidence" value="ECO:0007669"/>
    <property type="project" value="UniProtKB-KW"/>
</dbReference>
<name>H0W8M0_CAVPO</name>
<dbReference type="VEuPathDB" id="HostDB:ENSCPOG00000025223"/>
<dbReference type="InParanoid" id="H0W8M0"/>
<dbReference type="PANTHER" id="PTHR10630:SF3">
    <property type="entry name" value="MONOCYTE DIFFERENTIATION ANTIGEN CD14"/>
    <property type="match status" value="1"/>
</dbReference>
<dbReference type="PROSITE" id="PS51450">
    <property type="entry name" value="LRR"/>
    <property type="match status" value="1"/>
</dbReference>
<reference evidence="23" key="1">
    <citation type="journal article" date="2011" name="Nature">
        <title>A high-resolution map of human evolutionary constraint using 29 mammals.</title>
        <authorList>
            <person name="Lindblad-Toh K."/>
            <person name="Garber M."/>
            <person name="Zuk O."/>
            <person name="Lin M.F."/>
            <person name="Parker B.J."/>
            <person name="Washietl S."/>
            <person name="Kheradpour P."/>
            <person name="Ernst J."/>
            <person name="Jordan G."/>
            <person name="Mauceli E."/>
            <person name="Ward L.D."/>
            <person name="Lowe C.B."/>
            <person name="Holloway A.K."/>
            <person name="Clamp M."/>
            <person name="Gnerre S."/>
            <person name="Alfoldi J."/>
            <person name="Beal K."/>
            <person name="Chang J."/>
            <person name="Clawson H."/>
            <person name="Cuff J."/>
            <person name="Di Palma F."/>
            <person name="Fitzgerald S."/>
            <person name="Flicek P."/>
            <person name="Guttman M."/>
            <person name="Hubisz M.J."/>
            <person name="Jaffe D.B."/>
            <person name="Jungreis I."/>
            <person name="Kent W.J."/>
            <person name="Kostka D."/>
            <person name="Lara M."/>
            <person name="Martins A.L."/>
            <person name="Massingham T."/>
            <person name="Moltke I."/>
            <person name="Raney B.J."/>
            <person name="Rasmussen M.D."/>
            <person name="Robinson J."/>
            <person name="Stark A."/>
            <person name="Vilella A.J."/>
            <person name="Wen J."/>
            <person name="Xie X."/>
            <person name="Zody M.C."/>
            <person name="Baldwin J."/>
            <person name="Bloom T."/>
            <person name="Chin C.W."/>
            <person name="Heiman D."/>
            <person name="Nicol R."/>
            <person name="Nusbaum C."/>
            <person name="Young S."/>
            <person name="Wilkinson J."/>
            <person name="Worley K.C."/>
            <person name="Kovar C.L."/>
            <person name="Muzny D.M."/>
            <person name="Gibbs R.A."/>
            <person name="Cree A."/>
            <person name="Dihn H.H."/>
            <person name="Fowler G."/>
            <person name="Jhangiani S."/>
            <person name="Joshi V."/>
            <person name="Lee S."/>
            <person name="Lewis L.R."/>
            <person name="Nazareth L.V."/>
            <person name="Okwuonu G."/>
            <person name="Santibanez J."/>
            <person name="Warren W.C."/>
            <person name="Mardis E.R."/>
            <person name="Weinstock G.M."/>
            <person name="Wilson R.K."/>
            <person name="Delehaunty K."/>
            <person name="Dooling D."/>
            <person name="Fronik C."/>
            <person name="Fulton L."/>
            <person name="Fulton B."/>
            <person name="Graves T."/>
            <person name="Minx P."/>
            <person name="Sodergren E."/>
            <person name="Birney E."/>
            <person name="Margulies E.H."/>
            <person name="Herrero J."/>
            <person name="Green E.D."/>
            <person name="Haussler D."/>
            <person name="Siepel A."/>
            <person name="Goldman N."/>
            <person name="Pollard K.S."/>
            <person name="Pedersen J.S."/>
            <person name="Lander E.S."/>
            <person name="Kellis M."/>
        </authorList>
    </citation>
    <scope>NUCLEOTIDE SEQUENCE [LARGE SCALE GENOMIC DNA]</scope>
    <source>
        <strain evidence="23">2N</strain>
    </source>
</reference>